<evidence type="ECO:0000313" key="4">
    <source>
        <dbReference type="Proteomes" id="UP001620626"/>
    </source>
</evidence>
<reference evidence="3 4" key="1">
    <citation type="submission" date="2024-10" db="EMBL/GenBank/DDBJ databases">
        <authorList>
            <person name="Kim D."/>
        </authorList>
    </citation>
    <scope>NUCLEOTIDE SEQUENCE [LARGE SCALE GENOMIC DNA]</scope>
    <source>
        <strain evidence="3">BH-2024</strain>
    </source>
</reference>
<dbReference type="InterPro" id="IPR008269">
    <property type="entry name" value="Lon_proteolytic"/>
</dbReference>
<dbReference type="Proteomes" id="UP001620626">
    <property type="component" value="Unassembled WGS sequence"/>
</dbReference>
<dbReference type="PANTHER" id="PTHR43718">
    <property type="entry name" value="LON PROTEASE"/>
    <property type="match status" value="1"/>
</dbReference>
<evidence type="ECO:0000259" key="2">
    <source>
        <dbReference type="PROSITE" id="PS51786"/>
    </source>
</evidence>
<dbReference type="Gene3D" id="3.30.230.10">
    <property type="match status" value="1"/>
</dbReference>
<evidence type="ECO:0000256" key="1">
    <source>
        <dbReference type="PROSITE-ProRule" id="PRU01122"/>
    </source>
</evidence>
<comment type="caution">
    <text evidence="3">The sequence shown here is derived from an EMBL/GenBank/DDBJ whole genome shotgun (WGS) entry which is preliminary data.</text>
</comment>
<dbReference type="AlphaFoldDB" id="A0ABD2K1E2"/>
<dbReference type="PROSITE" id="PS51786">
    <property type="entry name" value="LON_PROTEOLYTIC"/>
    <property type="match status" value="1"/>
</dbReference>
<keyword evidence="4" id="KW-1185">Reference proteome</keyword>
<dbReference type="PRINTS" id="PR00830">
    <property type="entry name" value="ENDOLAPTASE"/>
</dbReference>
<dbReference type="InterPro" id="IPR014721">
    <property type="entry name" value="Ribsml_uS5_D2-typ_fold_subgr"/>
</dbReference>
<organism evidence="3 4">
    <name type="scientific">Heterodera trifolii</name>
    <dbReference type="NCBI Taxonomy" id="157864"/>
    <lineage>
        <taxon>Eukaryota</taxon>
        <taxon>Metazoa</taxon>
        <taxon>Ecdysozoa</taxon>
        <taxon>Nematoda</taxon>
        <taxon>Chromadorea</taxon>
        <taxon>Rhabditida</taxon>
        <taxon>Tylenchina</taxon>
        <taxon>Tylenchomorpha</taxon>
        <taxon>Tylenchoidea</taxon>
        <taxon>Heteroderidae</taxon>
        <taxon>Heteroderinae</taxon>
        <taxon>Heterodera</taxon>
    </lineage>
</organism>
<dbReference type="SUPFAM" id="SSF54211">
    <property type="entry name" value="Ribosomal protein S5 domain 2-like"/>
    <property type="match status" value="1"/>
</dbReference>
<comment type="caution">
    <text evidence="1">Lacks conserved residue(s) required for the propagation of feature annotation.</text>
</comment>
<dbReference type="PANTHER" id="PTHR43718:SF2">
    <property type="entry name" value="LON PROTEASE HOMOLOG, MITOCHONDRIAL"/>
    <property type="match status" value="1"/>
</dbReference>
<sequence>MAPGDDGKVYDAPMVGVTVGLSRSGTSGGLIYFEVAETDPFDANSRKNPLVITAGGGMLDTLATDFIIIARCAAKKIMREQQNSYLDRANLHLNIVSTDGSSKAGPSGGLAEGIAFVSMATKKKPIANLAMTGHLTLNGAVLPIGSTKPRVIAAKEAKMTNLMVPIGNKKEFDELKLDEVTRNGMHVQFVATFADAIRYCFSVIIM</sequence>
<dbReference type="InterPro" id="IPR027065">
    <property type="entry name" value="Lon_Prtase"/>
</dbReference>
<dbReference type="EMBL" id="JBICBT010000862">
    <property type="protein sequence ID" value="KAL3096474.1"/>
    <property type="molecule type" value="Genomic_DNA"/>
</dbReference>
<protein>
    <recommendedName>
        <fullName evidence="2">Lon proteolytic domain-containing protein</fullName>
    </recommendedName>
</protein>
<dbReference type="Pfam" id="PF05362">
    <property type="entry name" value="Lon_C"/>
    <property type="match status" value="1"/>
</dbReference>
<evidence type="ECO:0000313" key="3">
    <source>
        <dbReference type="EMBL" id="KAL3096474.1"/>
    </source>
</evidence>
<name>A0ABD2K1E2_9BILA</name>
<proteinExistence type="predicted"/>
<dbReference type="InterPro" id="IPR020568">
    <property type="entry name" value="Ribosomal_Su5_D2-typ_SF"/>
</dbReference>
<feature type="domain" description="Lon proteolytic" evidence="2">
    <location>
        <begin position="12"/>
        <end position="203"/>
    </location>
</feature>
<accession>A0ABD2K1E2</accession>
<gene>
    <name evidence="3" type="ORF">niasHT_029833</name>
</gene>